<dbReference type="EMBL" id="SWBP01000001">
    <property type="protein sequence ID" value="TKC01080.1"/>
    <property type="molecule type" value="Genomic_DNA"/>
</dbReference>
<dbReference type="GO" id="GO:0005615">
    <property type="term" value="C:extracellular space"/>
    <property type="evidence" value="ECO:0007669"/>
    <property type="project" value="TreeGrafter"/>
</dbReference>
<dbReference type="SMART" id="SM00554">
    <property type="entry name" value="FAS1"/>
    <property type="match status" value="2"/>
</dbReference>
<dbReference type="OrthoDB" id="1144324at2"/>
<name>A0A4U1C599_9SPHI</name>
<evidence type="ECO:0000313" key="4">
    <source>
        <dbReference type="Proteomes" id="UP000308181"/>
    </source>
</evidence>
<gene>
    <name evidence="3" type="ORF">FA046_05220</name>
</gene>
<dbReference type="InterPro" id="IPR000782">
    <property type="entry name" value="FAS1_domain"/>
</dbReference>
<feature type="signal peptide" evidence="1">
    <location>
        <begin position="1"/>
        <end position="26"/>
    </location>
</feature>
<sequence length="340" mass="35723">MKNINPFNSKFSIAAIALFIAFGFTACKKDSDVSPTIAQVAVTMPGFSQLEAAAIRGGVAVVLSNKNAGDPSGAFTVFAPTNDAFAKLGLVNPQDLNVLQKSFLTNVLLYHVNNGNTLQTSLTGGASVSSLLVTPPPATPVTKRIINRNGEFFVNGSKILATNVKADNGTIHVIDRVLLASGANIAQTTIFFAEGKGFVNPELTYLLEAVLYCDLAGALSDANAKYTVFAPTNQAFRDLGQLLGVPLNQPSDIRKLPKATVTQVLLTHVFNLSGGGKFTSELNAGTITALNDQVVTLGAYTNGYLTVKGRGNSTAANMAIPDVQTTNGVVHVIDRVLLPQ</sequence>
<comment type="caution">
    <text evidence="3">The sequence shown here is derived from an EMBL/GenBank/DDBJ whole genome shotgun (WGS) entry which is preliminary data.</text>
</comment>
<feature type="chain" id="PRO_5020501431" evidence="1">
    <location>
        <begin position="27"/>
        <end position="340"/>
    </location>
</feature>
<keyword evidence="4" id="KW-1185">Reference proteome</keyword>
<dbReference type="AlphaFoldDB" id="A0A4U1C599"/>
<dbReference type="InterPro" id="IPR036378">
    <property type="entry name" value="FAS1_dom_sf"/>
</dbReference>
<dbReference type="Gene3D" id="2.30.180.10">
    <property type="entry name" value="FAS1 domain"/>
    <property type="match status" value="2"/>
</dbReference>
<dbReference type="Proteomes" id="UP000308181">
    <property type="component" value="Unassembled WGS sequence"/>
</dbReference>
<organism evidence="3 4">
    <name type="scientific">Pedobacter cryophilus</name>
    <dbReference type="NCBI Taxonomy" id="2571271"/>
    <lineage>
        <taxon>Bacteria</taxon>
        <taxon>Pseudomonadati</taxon>
        <taxon>Bacteroidota</taxon>
        <taxon>Sphingobacteriia</taxon>
        <taxon>Sphingobacteriales</taxon>
        <taxon>Sphingobacteriaceae</taxon>
        <taxon>Pedobacter</taxon>
    </lineage>
</organism>
<dbReference type="PANTHER" id="PTHR10900">
    <property type="entry name" value="PERIOSTIN-RELATED"/>
    <property type="match status" value="1"/>
</dbReference>
<dbReference type="PROSITE" id="PS51257">
    <property type="entry name" value="PROKAR_LIPOPROTEIN"/>
    <property type="match status" value="1"/>
</dbReference>
<dbReference type="RefSeq" id="WP_136825284.1">
    <property type="nucleotide sequence ID" value="NZ_SWBP01000001.1"/>
</dbReference>
<feature type="domain" description="FAS1" evidence="2">
    <location>
        <begin position="34"/>
        <end position="178"/>
    </location>
</feature>
<evidence type="ECO:0000256" key="1">
    <source>
        <dbReference type="SAM" id="SignalP"/>
    </source>
</evidence>
<protein>
    <submittedName>
        <fullName evidence="3">Fasciclin domain-containing protein</fullName>
    </submittedName>
</protein>
<evidence type="ECO:0000313" key="3">
    <source>
        <dbReference type="EMBL" id="TKC01080.1"/>
    </source>
</evidence>
<feature type="domain" description="FAS1" evidence="2">
    <location>
        <begin position="187"/>
        <end position="337"/>
    </location>
</feature>
<dbReference type="PROSITE" id="PS50213">
    <property type="entry name" value="FAS1"/>
    <property type="match status" value="2"/>
</dbReference>
<dbReference type="SUPFAM" id="SSF82153">
    <property type="entry name" value="FAS1 domain"/>
    <property type="match status" value="2"/>
</dbReference>
<dbReference type="InterPro" id="IPR050904">
    <property type="entry name" value="Adhesion/Biosynth-related"/>
</dbReference>
<dbReference type="Pfam" id="PF02469">
    <property type="entry name" value="Fasciclin"/>
    <property type="match status" value="2"/>
</dbReference>
<reference evidence="3 4" key="1">
    <citation type="submission" date="2019-04" db="EMBL/GenBank/DDBJ databases">
        <title>Pedobacter sp. AR-3-17 sp. nov., isolated from Arctic soil.</title>
        <authorList>
            <person name="Dahal R.H."/>
            <person name="Kim D.-U."/>
        </authorList>
    </citation>
    <scope>NUCLEOTIDE SEQUENCE [LARGE SCALE GENOMIC DNA]</scope>
    <source>
        <strain evidence="3 4">AR-3-17</strain>
    </source>
</reference>
<dbReference type="PANTHER" id="PTHR10900:SF77">
    <property type="entry name" value="FI19380P1"/>
    <property type="match status" value="1"/>
</dbReference>
<keyword evidence="1" id="KW-0732">Signal</keyword>
<evidence type="ECO:0000259" key="2">
    <source>
        <dbReference type="PROSITE" id="PS50213"/>
    </source>
</evidence>
<proteinExistence type="predicted"/>
<accession>A0A4U1C599</accession>